<evidence type="ECO:0000256" key="2">
    <source>
        <dbReference type="ARBA" id="ARBA00022723"/>
    </source>
</evidence>
<evidence type="ECO:0000256" key="3">
    <source>
        <dbReference type="ARBA" id="ARBA00023002"/>
    </source>
</evidence>
<evidence type="ECO:0000259" key="5">
    <source>
        <dbReference type="Pfam" id="PF07731"/>
    </source>
</evidence>
<keyword evidence="2" id="KW-0479">Metal-binding</keyword>
<dbReference type="EMBL" id="JADBEF010000001">
    <property type="protein sequence ID" value="MBE1560078.1"/>
    <property type="molecule type" value="Genomic_DNA"/>
</dbReference>
<keyword evidence="8" id="KW-1185">Reference proteome</keyword>
<dbReference type="Pfam" id="PF00394">
    <property type="entry name" value="Cu-oxidase"/>
    <property type="match status" value="1"/>
</dbReference>
<evidence type="ECO:0000256" key="1">
    <source>
        <dbReference type="ARBA" id="ARBA00010609"/>
    </source>
</evidence>
<dbReference type="PROSITE" id="PS00080">
    <property type="entry name" value="MULTICOPPER_OXIDASE2"/>
    <property type="match status" value="1"/>
</dbReference>
<dbReference type="InterPro" id="IPR008972">
    <property type="entry name" value="Cupredoxin"/>
</dbReference>
<evidence type="ECO:0000259" key="6">
    <source>
        <dbReference type="Pfam" id="PF07732"/>
    </source>
</evidence>
<dbReference type="Proteomes" id="UP000661607">
    <property type="component" value="Unassembled WGS sequence"/>
</dbReference>
<dbReference type="InterPro" id="IPR045087">
    <property type="entry name" value="Cu-oxidase_fam"/>
</dbReference>
<dbReference type="Pfam" id="PF07732">
    <property type="entry name" value="Cu-oxidase_3"/>
    <property type="match status" value="1"/>
</dbReference>
<dbReference type="InterPro" id="IPR002355">
    <property type="entry name" value="Cu_oxidase_Cu_BS"/>
</dbReference>
<accession>A0ABR9KDI3</accession>
<dbReference type="InterPro" id="IPR011707">
    <property type="entry name" value="Cu-oxidase-like_N"/>
</dbReference>
<dbReference type="InterPro" id="IPR011706">
    <property type="entry name" value="Cu-oxidase_C"/>
</dbReference>
<proteinExistence type="inferred from homology"/>
<dbReference type="PANTHER" id="PTHR48267">
    <property type="entry name" value="CUPREDOXIN SUPERFAMILY PROTEIN"/>
    <property type="match status" value="1"/>
</dbReference>
<evidence type="ECO:0000259" key="4">
    <source>
        <dbReference type="Pfam" id="PF00394"/>
    </source>
</evidence>
<dbReference type="SUPFAM" id="SSF49503">
    <property type="entry name" value="Cupredoxins"/>
    <property type="match status" value="3"/>
</dbReference>
<organism evidence="7 8">
    <name type="scientific">Nonomuraea africana</name>
    <dbReference type="NCBI Taxonomy" id="46171"/>
    <lineage>
        <taxon>Bacteria</taxon>
        <taxon>Bacillati</taxon>
        <taxon>Actinomycetota</taxon>
        <taxon>Actinomycetes</taxon>
        <taxon>Streptosporangiales</taxon>
        <taxon>Streptosporangiaceae</taxon>
        <taxon>Nonomuraea</taxon>
    </lineage>
</organism>
<evidence type="ECO:0000313" key="7">
    <source>
        <dbReference type="EMBL" id="MBE1560078.1"/>
    </source>
</evidence>
<feature type="domain" description="Plastocyanin-like" evidence="4">
    <location>
        <begin position="198"/>
        <end position="258"/>
    </location>
</feature>
<gene>
    <name evidence="7" type="ORF">H4W81_002857</name>
</gene>
<comment type="similarity">
    <text evidence="1">Belongs to the multicopper oxidase family.</text>
</comment>
<feature type="domain" description="Plastocyanin-like" evidence="6">
    <location>
        <begin position="31"/>
        <end position="144"/>
    </location>
</feature>
<dbReference type="CDD" id="cd13890">
    <property type="entry name" value="CuRO_3_CueO_FtsP"/>
    <property type="match status" value="1"/>
</dbReference>
<dbReference type="PANTHER" id="PTHR48267:SF1">
    <property type="entry name" value="BILIRUBIN OXIDASE"/>
    <property type="match status" value="1"/>
</dbReference>
<keyword evidence="3" id="KW-0560">Oxidoreductase</keyword>
<feature type="domain" description="Plastocyanin-like" evidence="5">
    <location>
        <begin position="320"/>
        <end position="429"/>
    </location>
</feature>
<sequence>MAPFSVRMPVPPVLRPIAQLPDADVYELAIRQIEAEILPGVRTPVLTYGNHFVAPTIRAKSARRTLITFRNHLQAASNVHLHGGHVPAASDGHPMDLIHPGGARLYSYPNRQQGATLWYHDHSHHTEAEHVFRGLHGAYLLEDDSERHLGLPDGEYDIPILLRDAAFDESGALVFAEPEYRTTLLANGKPSPYFPVAARKYRLRLLNVSTHRDFTLSLGGVEMTQIATDGGLLPAPVPRTTLLISPGERIEIVVDFSRHPLGTQLLLADTTGPVLRFDVVRRARDNSRVPDRLRELPALPEATATREVVLGFGFVGDVPMGLINGRPFDPNRIDAKIKLGTTEIWRITNGDVQYQVPHNFHTHLVQFRVLDRDGNPPLPGETGRKDTVHIRPGESVRVQATFGDYTGRFMYHCHLLEHSQMGMMAQMEITR</sequence>
<protein>
    <submittedName>
        <fullName evidence="7">FtsP/CotA-like multicopper oxidase with cupredoxin domain</fullName>
    </submittedName>
</protein>
<evidence type="ECO:0000313" key="8">
    <source>
        <dbReference type="Proteomes" id="UP000661607"/>
    </source>
</evidence>
<reference evidence="7 8" key="1">
    <citation type="submission" date="2020-10" db="EMBL/GenBank/DDBJ databases">
        <title>Sequencing the genomes of 1000 actinobacteria strains.</title>
        <authorList>
            <person name="Klenk H.-P."/>
        </authorList>
    </citation>
    <scope>NUCLEOTIDE SEQUENCE [LARGE SCALE GENOMIC DNA]</scope>
    <source>
        <strain evidence="7 8">DSM 43748</strain>
    </source>
</reference>
<dbReference type="InterPro" id="IPR001117">
    <property type="entry name" value="Cu-oxidase_2nd"/>
</dbReference>
<name>A0ABR9KDI3_9ACTN</name>
<dbReference type="RefSeq" id="WP_318781735.1">
    <property type="nucleotide sequence ID" value="NZ_BAAASY010000044.1"/>
</dbReference>
<dbReference type="Pfam" id="PF07731">
    <property type="entry name" value="Cu-oxidase_2"/>
    <property type="match status" value="1"/>
</dbReference>
<dbReference type="Gene3D" id="2.60.40.420">
    <property type="entry name" value="Cupredoxins - blue copper proteins"/>
    <property type="match status" value="3"/>
</dbReference>
<comment type="caution">
    <text evidence="7">The sequence shown here is derived from an EMBL/GenBank/DDBJ whole genome shotgun (WGS) entry which is preliminary data.</text>
</comment>